<dbReference type="Gene3D" id="2.40.170.20">
    <property type="entry name" value="TonB-dependent receptor, beta-barrel domain"/>
    <property type="match status" value="1"/>
</dbReference>
<dbReference type="Proteomes" id="UP000534870">
    <property type="component" value="Unassembled WGS sequence"/>
</dbReference>
<evidence type="ECO:0000259" key="14">
    <source>
        <dbReference type="Pfam" id="PF00593"/>
    </source>
</evidence>
<comment type="similarity">
    <text evidence="12 13">Belongs to the TonB-dependent receptor family.</text>
</comment>
<evidence type="ECO:0000256" key="8">
    <source>
        <dbReference type="ARBA" id="ARBA00023065"/>
    </source>
</evidence>
<keyword evidence="16" id="KW-0675">Receptor</keyword>
<feature type="domain" description="TonB-dependent receptor-like beta-barrel" evidence="14">
    <location>
        <begin position="242"/>
        <end position="693"/>
    </location>
</feature>
<evidence type="ECO:0000259" key="15">
    <source>
        <dbReference type="Pfam" id="PF07715"/>
    </source>
</evidence>
<name>A0A7Y7IWK1_9PROT</name>
<dbReference type="EMBL" id="JABXXP010000123">
    <property type="protein sequence ID" value="NVN11145.1"/>
    <property type="molecule type" value="Genomic_DNA"/>
</dbReference>
<dbReference type="InterPro" id="IPR039426">
    <property type="entry name" value="TonB-dep_rcpt-like"/>
</dbReference>
<keyword evidence="9 13" id="KW-0798">TonB box</keyword>
<keyword evidence="4" id="KW-0410">Iron transport</keyword>
<dbReference type="GO" id="GO:0015344">
    <property type="term" value="F:siderophore uptake transmembrane transporter activity"/>
    <property type="evidence" value="ECO:0007669"/>
    <property type="project" value="TreeGrafter"/>
</dbReference>
<evidence type="ECO:0000256" key="4">
    <source>
        <dbReference type="ARBA" id="ARBA00022496"/>
    </source>
</evidence>
<evidence type="ECO:0000256" key="12">
    <source>
        <dbReference type="PROSITE-ProRule" id="PRU01360"/>
    </source>
</evidence>
<evidence type="ECO:0000256" key="10">
    <source>
        <dbReference type="ARBA" id="ARBA00023136"/>
    </source>
</evidence>
<keyword evidence="8" id="KW-0406">Ion transport</keyword>
<feature type="non-terminal residue" evidence="16">
    <location>
        <position position="1"/>
    </location>
</feature>
<accession>A0A7Y7IWK1</accession>
<evidence type="ECO:0000313" key="16">
    <source>
        <dbReference type="EMBL" id="NVN11145.1"/>
    </source>
</evidence>
<keyword evidence="11 12" id="KW-0998">Cell outer membrane</keyword>
<dbReference type="Pfam" id="PF00593">
    <property type="entry name" value="TonB_dep_Rec_b-barrel"/>
    <property type="match status" value="1"/>
</dbReference>
<evidence type="ECO:0000256" key="11">
    <source>
        <dbReference type="ARBA" id="ARBA00023237"/>
    </source>
</evidence>
<dbReference type="SUPFAM" id="SSF56935">
    <property type="entry name" value="Porins"/>
    <property type="match status" value="1"/>
</dbReference>
<evidence type="ECO:0000256" key="1">
    <source>
        <dbReference type="ARBA" id="ARBA00004571"/>
    </source>
</evidence>
<comment type="subcellular location">
    <subcellularLocation>
        <location evidence="1 12">Cell outer membrane</location>
        <topology evidence="1 12">Multi-pass membrane protein</topology>
    </subcellularLocation>
</comment>
<evidence type="ECO:0000256" key="3">
    <source>
        <dbReference type="ARBA" id="ARBA00022452"/>
    </source>
</evidence>
<dbReference type="PANTHER" id="PTHR32552:SF89">
    <property type="entry name" value="CATECHOLATE SIDEROPHORE RECEPTOR FIU"/>
    <property type="match status" value="1"/>
</dbReference>
<dbReference type="RefSeq" id="WP_176639883.1">
    <property type="nucleotide sequence ID" value="NZ_JABXXP010000123.1"/>
</dbReference>
<keyword evidence="3 12" id="KW-1134">Transmembrane beta strand</keyword>
<dbReference type="InterPro" id="IPR000531">
    <property type="entry name" value="Beta-barrel_TonB"/>
</dbReference>
<keyword evidence="5 12" id="KW-0812">Transmembrane</keyword>
<evidence type="ECO:0000256" key="13">
    <source>
        <dbReference type="RuleBase" id="RU003357"/>
    </source>
</evidence>
<keyword evidence="7" id="KW-0408">Iron</keyword>
<dbReference type="Gene3D" id="2.170.130.10">
    <property type="entry name" value="TonB-dependent receptor, plug domain"/>
    <property type="match status" value="1"/>
</dbReference>
<proteinExistence type="inferred from homology"/>
<feature type="domain" description="TonB-dependent receptor plug" evidence="15">
    <location>
        <begin position="22"/>
        <end position="130"/>
    </location>
</feature>
<comment type="caution">
    <text evidence="16">The sequence shown here is derived from an EMBL/GenBank/DDBJ whole genome shotgun (WGS) entry which is preliminary data.</text>
</comment>
<dbReference type="AlphaFoldDB" id="A0A7Y7IWK1"/>
<dbReference type="InterPro" id="IPR036942">
    <property type="entry name" value="Beta-barrel_TonB_sf"/>
</dbReference>
<dbReference type="PROSITE" id="PS52016">
    <property type="entry name" value="TONB_DEPENDENT_REC_3"/>
    <property type="match status" value="1"/>
</dbReference>
<dbReference type="GO" id="GO:0009279">
    <property type="term" value="C:cell outer membrane"/>
    <property type="evidence" value="ECO:0007669"/>
    <property type="project" value="UniProtKB-SubCell"/>
</dbReference>
<dbReference type="InterPro" id="IPR012910">
    <property type="entry name" value="Plug_dom"/>
</dbReference>
<evidence type="ECO:0000256" key="5">
    <source>
        <dbReference type="ARBA" id="ARBA00022692"/>
    </source>
</evidence>
<dbReference type="PANTHER" id="PTHR32552">
    <property type="entry name" value="FERRICHROME IRON RECEPTOR-RELATED"/>
    <property type="match status" value="1"/>
</dbReference>
<organism evidence="16 17">
    <name type="scientific">Nguyenibacter vanlangensis</name>
    <dbReference type="NCBI Taxonomy" id="1216886"/>
    <lineage>
        <taxon>Bacteria</taxon>
        <taxon>Pseudomonadati</taxon>
        <taxon>Pseudomonadota</taxon>
        <taxon>Alphaproteobacteria</taxon>
        <taxon>Acetobacterales</taxon>
        <taxon>Acetobacteraceae</taxon>
        <taxon>Nguyenibacter</taxon>
    </lineage>
</organism>
<keyword evidence="10 12" id="KW-0472">Membrane</keyword>
<keyword evidence="2 12" id="KW-0813">Transport</keyword>
<dbReference type="InterPro" id="IPR037066">
    <property type="entry name" value="Plug_dom_sf"/>
</dbReference>
<evidence type="ECO:0000256" key="6">
    <source>
        <dbReference type="ARBA" id="ARBA00022729"/>
    </source>
</evidence>
<reference evidence="16 17" key="1">
    <citation type="submission" date="2020-06" db="EMBL/GenBank/DDBJ databases">
        <title>Description of novel acetic acid bacteria.</title>
        <authorList>
            <person name="Sombolestani A."/>
        </authorList>
    </citation>
    <scope>NUCLEOTIDE SEQUENCE [LARGE SCALE GENOMIC DNA]</scope>
    <source>
        <strain evidence="16 17">LMG 31431</strain>
    </source>
</reference>
<gene>
    <name evidence="16" type="ORF">HUK84_08325</name>
</gene>
<protein>
    <submittedName>
        <fullName evidence="16">TonB-dependent receptor</fullName>
    </submittedName>
</protein>
<evidence type="ECO:0000256" key="7">
    <source>
        <dbReference type="ARBA" id="ARBA00023004"/>
    </source>
</evidence>
<evidence type="ECO:0000256" key="9">
    <source>
        <dbReference type="ARBA" id="ARBA00023077"/>
    </source>
</evidence>
<evidence type="ECO:0000256" key="2">
    <source>
        <dbReference type="ARBA" id="ARBA00022448"/>
    </source>
</evidence>
<sequence>GKARAVAAEALTVSHARTTAHGATVILGRQVLDQFVPGTSAAKMLSRLPGINFVSDDPLGTDSWGSALYMRGFTQQQLGFALDGIPLGAQDYRPYNGLMSTFAISPDNIAAMDVSQGAGALAMPSTTNLGGAVELRSVDPQMTRGGTVSQTFGSNQTYRTFVRLDTGVLNRSGTRMLVSYARADGRKWKGNGDQFDQQVNAKLVQPIAGAGRLTLFFDWNQTMQFAYADQSLAMLKALGTRNDYYWPYYNLAYLAAQGIYQPSLAGFSDAIDVSYYDGVTIAKDYLGGATLQLPLTDRLDWNTVLYGHGQRQWQTWTSPYTPSPDGAPLSEQVIEPRTQRYGFTSALDYQLGINRIEGGLWYENDHYISDEFQYPEPLLGQGEPLDAVNGRFGTPFQENWGMDYWSNTVQTHLQDTIRPTRNLVFNLGFRSLVVTTRGGGVANDVAYNGQETLPYGTLTAANGFLPDFRADWHFLRHHELYLDITKNMRGYGMSGYQLGSAWGVSNQQTFEALKRTIQPETDWVYDLGYRYSGRLLQGSLNLYHVDFSNRLQSLTAGTIIQPISTVINVGGVTMNGLDAALTLTPLRGLAITNSVSYNHAVYDNNITTQGTTYFLKGQQVVNYPRVMYKSNVTYNFHDAQIHFDAAYTSRRNFSYVGDMSVPGFWMASLGARYRFGDYRFLKNITVDFNVYNLFNSSYVSQMGENGNPLSGDYQSVLVGAPRQYFGTISTRF</sequence>
<evidence type="ECO:0000313" key="17">
    <source>
        <dbReference type="Proteomes" id="UP000534870"/>
    </source>
</evidence>
<dbReference type="Pfam" id="PF07715">
    <property type="entry name" value="Plug"/>
    <property type="match status" value="1"/>
</dbReference>
<keyword evidence="6" id="KW-0732">Signal</keyword>